<dbReference type="Proteomes" id="UP001162060">
    <property type="component" value="Unassembled WGS sequence"/>
</dbReference>
<accession>A0AAV1V781</accession>
<evidence type="ECO:0008006" key="4">
    <source>
        <dbReference type="Google" id="ProtNLM"/>
    </source>
</evidence>
<reference evidence="2" key="1">
    <citation type="submission" date="2024-01" db="EMBL/GenBank/DDBJ databases">
        <authorList>
            <person name="Webb A."/>
        </authorList>
    </citation>
    <scope>NUCLEOTIDE SEQUENCE</scope>
    <source>
        <strain evidence="2">Pm1</strain>
    </source>
</reference>
<feature type="compositionally biased region" description="Basic and acidic residues" evidence="1">
    <location>
        <begin position="91"/>
        <end position="105"/>
    </location>
</feature>
<protein>
    <recommendedName>
        <fullName evidence="4">Polyketide synthase</fullName>
    </recommendedName>
</protein>
<gene>
    <name evidence="2" type="ORF">PM001_LOCUS27217</name>
</gene>
<name>A0AAV1V781_9STRA</name>
<comment type="caution">
    <text evidence="2">The sequence shown here is derived from an EMBL/GenBank/DDBJ whole genome shotgun (WGS) entry which is preliminary data.</text>
</comment>
<evidence type="ECO:0000313" key="3">
    <source>
        <dbReference type="Proteomes" id="UP001162060"/>
    </source>
</evidence>
<evidence type="ECO:0000256" key="1">
    <source>
        <dbReference type="SAM" id="MobiDB-lite"/>
    </source>
</evidence>
<organism evidence="2 3">
    <name type="scientific">Peronospora matthiolae</name>
    <dbReference type="NCBI Taxonomy" id="2874970"/>
    <lineage>
        <taxon>Eukaryota</taxon>
        <taxon>Sar</taxon>
        <taxon>Stramenopiles</taxon>
        <taxon>Oomycota</taxon>
        <taxon>Peronosporomycetes</taxon>
        <taxon>Peronosporales</taxon>
        <taxon>Peronosporaceae</taxon>
        <taxon>Peronospora</taxon>
    </lineage>
</organism>
<evidence type="ECO:0000313" key="2">
    <source>
        <dbReference type="EMBL" id="CAK7942067.1"/>
    </source>
</evidence>
<feature type="region of interest" description="Disordered" evidence="1">
    <location>
        <begin position="1"/>
        <end position="21"/>
    </location>
</feature>
<dbReference type="AlphaFoldDB" id="A0AAV1V781"/>
<feature type="region of interest" description="Disordered" evidence="1">
    <location>
        <begin position="86"/>
        <end position="113"/>
    </location>
</feature>
<sequence>MPEGGAAAKDRGSKSAVSLGSVKSPVTFSSRLASVAVFCAGEAGRALHAACDWTIDMCVSDVNWAIRWRWDNVRADEAVCVSTGGGRAARTRGEADDTRQFRKNAETSPGVVQ</sequence>
<proteinExistence type="predicted"/>
<dbReference type="EMBL" id="CAKLBY020000267">
    <property type="protein sequence ID" value="CAK7942067.1"/>
    <property type="molecule type" value="Genomic_DNA"/>
</dbReference>